<reference evidence="4 5" key="1">
    <citation type="submission" date="2019-06" db="EMBL/GenBank/DDBJ databases">
        <title>Description of Kitasatospora acidophila sp. nov. isolated from pine grove soil, and reclassification of Streptomyces novaecaesareae to Kitasatospora novaeceasareae comb. nov.</title>
        <authorList>
            <person name="Kim M.J."/>
        </authorList>
    </citation>
    <scope>NUCLEOTIDE SEQUENCE [LARGE SCALE GENOMIC DNA]</scope>
    <source>
        <strain evidence="4 5">MMS16-CNU292</strain>
    </source>
</reference>
<gene>
    <name evidence="4" type="ORF">E6W39_37640</name>
</gene>
<protein>
    <recommendedName>
        <fullName evidence="6">Peptidase A4 family protein</fullName>
    </recommendedName>
</protein>
<dbReference type="OrthoDB" id="2630173at2"/>
<dbReference type="GO" id="GO:0006508">
    <property type="term" value="P:proteolysis"/>
    <property type="evidence" value="ECO:0007669"/>
    <property type="project" value="InterPro"/>
</dbReference>
<dbReference type="InterPro" id="IPR038656">
    <property type="entry name" value="Peptidase_G1_sf"/>
</dbReference>
<dbReference type="AlphaFoldDB" id="A0A540WD51"/>
<feature type="active site" description="Proton acceptor" evidence="1">
    <location>
        <position position="237"/>
    </location>
</feature>
<dbReference type="Gene3D" id="2.60.120.700">
    <property type="entry name" value="Peptidase G1"/>
    <property type="match status" value="1"/>
</dbReference>
<dbReference type="PANTHER" id="PTHR37536:SF1">
    <property type="entry name" value="ASPERGILLOPEPSIN, PUTAITVE (AFU_ORTHOLOGUE AFUA_7G01200)"/>
    <property type="match status" value="1"/>
</dbReference>
<dbReference type="InterPro" id="IPR000250">
    <property type="entry name" value="Peptidase_G1"/>
</dbReference>
<evidence type="ECO:0000256" key="1">
    <source>
        <dbReference type="PIRSR" id="PIRSR600250-50"/>
    </source>
</evidence>
<name>A0A540WD51_9ACTN</name>
<dbReference type="CDD" id="cd13426">
    <property type="entry name" value="Peptidase_G1"/>
    <property type="match status" value="1"/>
</dbReference>
<dbReference type="Pfam" id="PF01828">
    <property type="entry name" value="Peptidase_A4"/>
    <property type="match status" value="1"/>
</dbReference>
<organism evidence="4 5">
    <name type="scientific">Kitasatospora acidiphila</name>
    <dbReference type="NCBI Taxonomy" id="2567942"/>
    <lineage>
        <taxon>Bacteria</taxon>
        <taxon>Bacillati</taxon>
        <taxon>Actinomycetota</taxon>
        <taxon>Actinomycetes</taxon>
        <taxon>Kitasatosporales</taxon>
        <taxon>Streptomycetaceae</taxon>
        <taxon>Kitasatospora</taxon>
    </lineage>
</organism>
<dbReference type="InterPro" id="IPR013320">
    <property type="entry name" value="ConA-like_dom_sf"/>
</dbReference>
<accession>A0A540WD51</accession>
<feature type="chain" id="PRO_5022073370" description="Peptidase A4 family protein" evidence="3">
    <location>
        <begin position="28"/>
        <end position="302"/>
    </location>
</feature>
<evidence type="ECO:0000313" key="5">
    <source>
        <dbReference type="Proteomes" id="UP000319103"/>
    </source>
</evidence>
<dbReference type="SUPFAM" id="SSF49899">
    <property type="entry name" value="Concanavalin A-like lectins/glucanases"/>
    <property type="match status" value="1"/>
</dbReference>
<dbReference type="GO" id="GO:0070007">
    <property type="term" value="F:glutamic-type endopeptidase activity"/>
    <property type="evidence" value="ECO:0007669"/>
    <property type="project" value="InterPro"/>
</dbReference>
<sequence>MPAPRRLALTASVALLAALGSAAPALAAPTRPATGTHPATAADPATLTHPAVQQLTALLGLPPLVHHLTVHGHQTKPRIPSSAPAHLVGPHGETPANQNYSANWAGYVANANSGTGPYKTVSANWTAPTATCTSQDTYSSFWVGLDGDGSDTVEQTGTSADCSGGSPVYYAWYEMYPAYPVQLPDHVQPGDQLSASVVTDGSGSFTLTISDSSQGWTESTSQQLSGAQLASAEVIAEAPSSNAGVLPLTDFGTVQFSGASVNGGSLTAANPEKVDMAANGVLKAATSDLSGGTDFSVAWKST</sequence>
<evidence type="ECO:0008006" key="6">
    <source>
        <dbReference type="Google" id="ProtNLM"/>
    </source>
</evidence>
<evidence type="ECO:0000256" key="2">
    <source>
        <dbReference type="SAM" id="MobiDB-lite"/>
    </source>
</evidence>
<dbReference type="RefSeq" id="WP_141637278.1">
    <property type="nucleotide sequence ID" value="NZ_VIGB01000003.1"/>
</dbReference>
<keyword evidence="3" id="KW-0732">Signal</keyword>
<feature type="signal peptide" evidence="3">
    <location>
        <begin position="1"/>
        <end position="27"/>
    </location>
</feature>
<feature type="region of interest" description="Disordered" evidence="2">
    <location>
        <begin position="71"/>
        <end position="94"/>
    </location>
</feature>
<dbReference type="PANTHER" id="PTHR37536">
    <property type="entry name" value="PUTATIVE (AFU_ORTHOLOGUE AFUA_3G02970)-RELATED"/>
    <property type="match status" value="1"/>
</dbReference>
<keyword evidence="5" id="KW-1185">Reference proteome</keyword>
<evidence type="ECO:0000313" key="4">
    <source>
        <dbReference type="EMBL" id="TQF06872.1"/>
    </source>
</evidence>
<proteinExistence type="predicted"/>
<dbReference type="Proteomes" id="UP000319103">
    <property type="component" value="Unassembled WGS sequence"/>
</dbReference>
<dbReference type="EMBL" id="VIGB01000003">
    <property type="protein sequence ID" value="TQF06872.1"/>
    <property type="molecule type" value="Genomic_DNA"/>
</dbReference>
<evidence type="ECO:0000256" key="3">
    <source>
        <dbReference type="SAM" id="SignalP"/>
    </source>
</evidence>
<comment type="caution">
    <text evidence="4">The sequence shown here is derived from an EMBL/GenBank/DDBJ whole genome shotgun (WGS) entry which is preliminary data.</text>
</comment>